<evidence type="ECO:0000256" key="5">
    <source>
        <dbReference type="ARBA" id="ARBA00023163"/>
    </source>
</evidence>
<feature type="domain" description="RNA polymerase sigma-70 region 2" evidence="7">
    <location>
        <begin position="40"/>
        <end position="105"/>
    </location>
</feature>
<accession>A0ABN2AW19</accession>
<keyword evidence="2 6" id="KW-0805">Transcription regulation</keyword>
<dbReference type="InterPro" id="IPR000838">
    <property type="entry name" value="RNA_pol_sigma70_ECF_CS"/>
</dbReference>
<keyword evidence="10" id="KW-1185">Reference proteome</keyword>
<evidence type="ECO:0000256" key="2">
    <source>
        <dbReference type="ARBA" id="ARBA00023015"/>
    </source>
</evidence>
<evidence type="ECO:0000256" key="6">
    <source>
        <dbReference type="RuleBase" id="RU000716"/>
    </source>
</evidence>
<dbReference type="Pfam" id="PF08281">
    <property type="entry name" value="Sigma70_r4_2"/>
    <property type="match status" value="1"/>
</dbReference>
<organism evidence="9 10">
    <name type="scientific">Dactylosporangium maewongense</name>
    <dbReference type="NCBI Taxonomy" id="634393"/>
    <lineage>
        <taxon>Bacteria</taxon>
        <taxon>Bacillati</taxon>
        <taxon>Actinomycetota</taxon>
        <taxon>Actinomycetes</taxon>
        <taxon>Micromonosporales</taxon>
        <taxon>Micromonosporaceae</taxon>
        <taxon>Dactylosporangium</taxon>
    </lineage>
</organism>
<dbReference type="SUPFAM" id="SSF88659">
    <property type="entry name" value="Sigma3 and sigma4 domains of RNA polymerase sigma factors"/>
    <property type="match status" value="1"/>
</dbReference>
<dbReference type="CDD" id="cd06171">
    <property type="entry name" value="Sigma70_r4"/>
    <property type="match status" value="1"/>
</dbReference>
<dbReference type="Pfam" id="PF04542">
    <property type="entry name" value="Sigma70_r2"/>
    <property type="match status" value="1"/>
</dbReference>
<dbReference type="Gene3D" id="1.10.10.10">
    <property type="entry name" value="Winged helix-like DNA-binding domain superfamily/Winged helix DNA-binding domain"/>
    <property type="match status" value="1"/>
</dbReference>
<dbReference type="InterPro" id="IPR013249">
    <property type="entry name" value="RNA_pol_sigma70_r4_t2"/>
</dbReference>
<feature type="domain" description="RNA polymerase sigma factor 70 region 4 type 2" evidence="8">
    <location>
        <begin position="129"/>
        <end position="180"/>
    </location>
</feature>
<evidence type="ECO:0000259" key="8">
    <source>
        <dbReference type="Pfam" id="PF08281"/>
    </source>
</evidence>
<dbReference type="InterPro" id="IPR013325">
    <property type="entry name" value="RNA_pol_sigma_r2"/>
</dbReference>
<dbReference type="PROSITE" id="PS01063">
    <property type="entry name" value="SIGMA70_ECF"/>
    <property type="match status" value="1"/>
</dbReference>
<evidence type="ECO:0000259" key="7">
    <source>
        <dbReference type="Pfam" id="PF04542"/>
    </source>
</evidence>
<evidence type="ECO:0000313" key="9">
    <source>
        <dbReference type="EMBL" id="GAA1527473.1"/>
    </source>
</evidence>
<evidence type="ECO:0000256" key="4">
    <source>
        <dbReference type="ARBA" id="ARBA00023125"/>
    </source>
</evidence>
<dbReference type="InterPro" id="IPR036388">
    <property type="entry name" value="WH-like_DNA-bd_sf"/>
</dbReference>
<dbReference type="Proteomes" id="UP001501470">
    <property type="component" value="Unassembled WGS sequence"/>
</dbReference>
<keyword evidence="5 6" id="KW-0804">Transcription</keyword>
<keyword evidence="3 6" id="KW-0731">Sigma factor</keyword>
<proteinExistence type="inferred from homology"/>
<dbReference type="InterPro" id="IPR039425">
    <property type="entry name" value="RNA_pol_sigma-70-like"/>
</dbReference>
<name>A0ABN2AW19_9ACTN</name>
<dbReference type="InterPro" id="IPR007627">
    <property type="entry name" value="RNA_pol_sigma70_r2"/>
</dbReference>
<dbReference type="PANTHER" id="PTHR43133">
    <property type="entry name" value="RNA POLYMERASE ECF-TYPE SIGMA FACTO"/>
    <property type="match status" value="1"/>
</dbReference>
<comment type="caution">
    <text evidence="9">The sequence shown here is derived from an EMBL/GenBank/DDBJ whole genome shotgun (WGS) entry which is preliminary data.</text>
</comment>
<protein>
    <recommendedName>
        <fullName evidence="6">RNA polymerase sigma factor</fullName>
    </recommendedName>
</protein>
<gene>
    <name evidence="9" type="ORF">GCM10009827_050650</name>
</gene>
<dbReference type="PANTHER" id="PTHR43133:SF50">
    <property type="entry name" value="ECF RNA POLYMERASE SIGMA FACTOR SIGM"/>
    <property type="match status" value="1"/>
</dbReference>
<comment type="similarity">
    <text evidence="1 6">Belongs to the sigma-70 factor family. ECF subfamily.</text>
</comment>
<dbReference type="InterPro" id="IPR013324">
    <property type="entry name" value="RNA_pol_sigma_r3/r4-like"/>
</dbReference>
<dbReference type="Gene3D" id="1.10.1740.10">
    <property type="match status" value="1"/>
</dbReference>
<keyword evidence="4 6" id="KW-0238">DNA-binding</keyword>
<reference evidence="9 10" key="1">
    <citation type="journal article" date="2019" name="Int. J. Syst. Evol. Microbiol.">
        <title>The Global Catalogue of Microorganisms (GCM) 10K type strain sequencing project: providing services to taxonomists for standard genome sequencing and annotation.</title>
        <authorList>
            <consortium name="The Broad Institute Genomics Platform"/>
            <consortium name="The Broad Institute Genome Sequencing Center for Infectious Disease"/>
            <person name="Wu L."/>
            <person name="Ma J."/>
        </authorList>
    </citation>
    <scope>NUCLEOTIDE SEQUENCE [LARGE SCALE GENOMIC DNA]</scope>
    <source>
        <strain evidence="9 10">JCM 15933</strain>
    </source>
</reference>
<dbReference type="EMBL" id="BAAAQD010000010">
    <property type="protein sequence ID" value="GAA1527473.1"/>
    <property type="molecule type" value="Genomic_DNA"/>
</dbReference>
<evidence type="ECO:0000313" key="10">
    <source>
        <dbReference type="Proteomes" id="UP001501470"/>
    </source>
</evidence>
<evidence type="ECO:0000256" key="1">
    <source>
        <dbReference type="ARBA" id="ARBA00010641"/>
    </source>
</evidence>
<dbReference type="SUPFAM" id="SSF88946">
    <property type="entry name" value="Sigma2 domain of RNA polymerase sigma factors"/>
    <property type="match status" value="1"/>
</dbReference>
<evidence type="ECO:0000256" key="3">
    <source>
        <dbReference type="ARBA" id="ARBA00023082"/>
    </source>
</evidence>
<sequence>MPVRWHAENHWNECFSVCNRAPAGGVFLGMADADTFAEFYRDTYRGLVAQLVAYTGDLGEAQDVAQEVYVRAWSRWRRISAYDDPRAWIGRVGHNLVISRWRRARTAFAGWTRHGPPAPVPEPDPATLDLVAALRRLPEPQRRALVLYHLGGFAVAEIARMEGAPENTVKARLARGRQALAAMLTVADPAADPAADPQDVRQP</sequence>
<dbReference type="InterPro" id="IPR014284">
    <property type="entry name" value="RNA_pol_sigma-70_dom"/>
</dbReference>
<dbReference type="NCBIfam" id="TIGR02937">
    <property type="entry name" value="sigma70-ECF"/>
    <property type="match status" value="1"/>
</dbReference>